<evidence type="ECO:0000313" key="6">
    <source>
        <dbReference type="Proteomes" id="UP001194469"/>
    </source>
</evidence>
<evidence type="ECO:0000256" key="1">
    <source>
        <dbReference type="ARBA" id="ARBA00022448"/>
    </source>
</evidence>
<dbReference type="GO" id="GO:0005524">
    <property type="term" value="F:ATP binding"/>
    <property type="evidence" value="ECO:0007669"/>
    <property type="project" value="UniProtKB-KW"/>
</dbReference>
<dbReference type="RefSeq" id="WP_196609059.1">
    <property type="nucleotide sequence ID" value="NZ_VRYY01000209.1"/>
</dbReference>
<comment type="caution">
    <text evidence="5">The sequence shown here is derived from an EMBL/GenBank/DDBJ whole genome shotgun (WGS) entry which is preliminary data.</text>
</comment>
<dbReference type="PANTHER" id="PTHR43023">
    <property type="entry name" value="PROTEIN TRIGALACTOSYLDIACYLGLYCEROL 3, CHLOROPLASTIC"/>
    <property type="match status" value="1"/>
</dbReference>
<evidence type="ECO:0000313" key="5">
    <source>
        <dbReference type="EMBL" id="MBG3877023.1"/>
    </source>
</evidence>
<dbReference type="EMBL" id="VRYY01000209">
    <property type="protein sequence ID" value="MBG3877023.1"/>
    <property type="molecule type" value="Genomic_DNA"/>
</dbReference>
<dbReference type="SMART" id="SM00382">
    <property type="entry name" value="AAA"/>
    <property type="match status" value="1"/>
</dbReference>
<keyword evidence="2" id="KW-0547">Nucleotide-binding</keyword>
<keyword evidence="6" id="KW-1185">Reference proteome</keyword>
<dbReference type="CDD" id="cd03261">
    <property type="entry name" value="ABC_Org_Solvent_Resistant"/>
    <property type="match status" value="1"/>
</dbReference>
<evidence type="ECO:0000256" key="2">
    <source>
        <dbReference type="ARBA" id="ARBA00022741"/>
    </source>
</evidence>
<feature type="domain" description="ABC transporter" evidence="4">
    <location>
        <begin position="9"/>
        <end position="246"/>
    </location>
</feature>
<dbReference type="Pfam" id="PF00005">
    <property type="entry name" value="ABC_tran"/>
    <property type="match status" value="1"/>
</dbReference>
<protein>
    <submittedName>
        <fullName evidence="5">ABC transporter ATP-binding protein</fullName>
    </submittedName>
</protein>
<keyword evidence="1" id="KW-0813">Transport</keyword>
<organism evidence="5 6">
    <name type="scientific">Nitratidesulfovibrio oxamicus</name>
    <dbReference type="NCBI Taxonomy" id="32016"/>
    <lineage>
        <taxon>Bacteria</taxon>
        <taxon>Pseudomonadati</taxon>
        <taxon>Thermodesulfobacteriota</taxon>
        <taxon>Desulfovibrionia</taxon>
        <taxon>Desulfovibrionales</taxon>
        <taxon>Desulfovibrionaceae</taxon>
        <taxon>Nitratidesulfovibrio</taxon>
    </lineage>
</organism>
<dbReference type="PANTHER" id="PTHR43023:SF6">
    <property type="entry name" value="INTERMEMBRANE PHOSPHOLIPID TRANSPORT SYSTEM ATP-BINDING PROTEIN MLAF"/>
    <property type="match status" value="1"/>
</dbReference>
<dbReference type="InterPro" id="IPR003593">
    <property type="entry name" value="AAA+_ATPase"/>
</dbReference>
<dbReference type="Gene3D" id="3.40.50.300">
    <property type="entry name" value="P-loop containing nucleotide triphosphate hydrolases"/>
    <property type="match status" value="1"/>
</dbReference>
<gene>
    <name evidence="5" type="ORF">FVW20_08360</name>
</gene>
<sequence>MRANSGWDIRLDGLAVGYGDHVVLRDVNALLPAGEISMIIGGSGCGKSTLLRHVLGLQRPMAGTLSVGGRDLFALAGRDFRKVRRRMGVLFQDGALLGSLTLGDNVALPLREHTGLPKATVRQIVLHKLALVGLADYADYYPNQLSGGMRKRAGLARAIVMDPPILLCDEPTSGLDPVNAARMDQLLLDMRANFPGMTIVVVSHDLRSLDAIANYVLMLHDGTAAFAGPVDALRASDDPYVRSFLDRRADEDQRTGVSLAPEVQQALDAWLER</sequence>
<keyword evidence="3 5" id="KW-0067">ATP-binding</keyword>
<accession>A0ABS0J3L0</accession>
<dbReference type="InterPro" id="IPR017871">
    <property type="entry name" value="ABC_transporter-like_CS"/>
</dbReference>
<dbReference type="PROSITE" id="PS50893">
    <property type="entry name" value="ABC_TRANSPORTER_2"/>
    <property type="match status" value="1"/>
</dbReference>
<proteinExistence type="predicted"/>
<dbReference type="InterPro" id="IPR027417">
    <property type="entry name" value="P-loop_NTPase"/>
</dbReference>
<dbReference type="Proteomes" id="UP001194469">
    <property type="component" value="Unassembled WGS sequence"/>
</dbReference>
<dbReference type="PROSITE" id="PS00211">
    <property type="entry name" value="ABC_TRANSPORTER_1"/>
    <property type="match status" value="1"/>
</dbReference>
<dbReference type="SUPFAM" id="SSF52540">
    <property type="entry name" value="P-loop containing nucleoside triphosphate hydrolases"/>
    <property type="match status" value="1"/>
</dbReference>
<dbReference type="InterPro" id="IPR003439">
    <property type="entry name" value="ABC_transporter-like_ATP-bd"/>
</dbReference>
<evidence type="ECO:0000259" key="4">
    <source>
        <dbReference type="PROSITE" id="PS50893"/>
    </source>
</evidence>
<name>A0ABS0J3L0_9BACT</name>
<evidence type="ECO:0000256" key="3">
    <source>
        <dbReference type="ARBA" id="ARBA00022840"/>
    </source>
</evidence>
<reference evidence="5 6" key="1">
    <citation type="submission" date="2019-08" db="EMBL/GenBank/DDBJ databases">
        <authorList>
            <person name="Luo N."/>
        </authorList>
    </citation>
    <scope>NUCLEOTIDE SEQUENCE [LARGE SCALE GENOMIC DNA]</scope>
    <source>
        <strain evidence="5 6">NCIMB 9442</strain>
    </source>
</reference>